<name>A0AAN7UIT2_9PEZI</name>
<reference evidence="1 2" key="1">
    <citation type="submission" date="2023-10" db="EMBL/GenBank/DDBJ databases">
        <title>Draft genome sequence of Xylaria bambusicola isolate GMP-LS, the root and basal stem rot pathogen of sugarcane in Indonesia.</title>
        <authorList>
            <person name="Selvaraj P."/>
            <person name="Muralishankar V."/>
            <person name="Muruganantham S."/>
            <person name="Sp S."/>
            <person name="Haryani S."/>
            <person name="Lau K.J.X."/>
            <person name="Naqvi N.I."/>
        </authorList>
    </citation>
    <scope>NUCLEOTIDE SEQUENCE [LARGE SCALE GENOMIC DNA]</scope>
    <source>
        <strain evidence="1">GMP-LS</strain>
    </source>
</reference>
<dbReference type="Proteomes" id="UP001305414">
    <property type="component" value="Unassembled WGS sequence"/>
</dbReference>
<accession>A0AAN7UIT2</accession>
<evidence type="ECO:0000313" key="1">
    <source>
        <dbReference type="EMBL" id="KAK5629292.1"/>
    </source>
</evidence>
<gene>
    <name evidence="1" type="ORF">RRF57_005007</name>
</gene>
<proteinExistence type="predicted"/>
<dbReference type="EMBL" id="JAWHQM010000011">
    <property type="protein sequence ID" value="KAK5629292.1"/>
    <property type="molecule type" value="Genomic_DNA"/>
</dbReference>
<evidence type="ECO:0000313" key="2">
    <source>
        <dbReference type="Proteomes" id="UP001305414"/>
    </source>
</evidence>
<organism evidence="1 2">
    <name type="scientific">Xylaria bambusicola</name>
    <dbReference type="NCBI Taxonomy" id="326684"/>
    <lineage>
        <taxon>Eukaryota</taxon>
        <taxon>Fungi</taxon>
        <taxon>Dikarya</taxon>
        <taxon>Ascomycota</taxon>
        <taxon>Pezizomycotina</taxon>
        <taxon>Sordariomycetes</taxon>
        <taxon>Xylariomycetidae</taxon>
        <taxon>Xylariales</taxon>
        <taxon>Xylariaceae</taxon>
        <taxon>Xylaria</taxon>
    </lineage>
</organism>
<sequence>MLTPSGKKRLQIVAPPSGTTRSIGRPVAGCIRKPSLKTAWRYGICCVSLKAKESDSSPFARYSSISSRSFRRHSGCLSKKYRIAESVTPVVSEPAAIFAVQPAMTCAMENVSGSRSYFAKNFETNGSAPIPACLPSSPAALRLSCSSAIRDFESLSMNSLPAPFFPARKLITANAKRWKRA</sequence>
<comment type="caution">
    <text evidence="1">The sequence shown here is derived from an EMBL/GenBank/DDBJ whole genome shotgun (WGS) entry which is preliminary data.</text>
</comment>
<keyword evidence="2" id="KW-1185">Reference proteome</keyword>
<protein>
    <submittedName>
        <fullName evidence="1">Uncharacterized protein</fullName>
    </submittedName>
</protein>
<dbReference type="AlphaFoldDB" id="A0AAN7UIT2"/>